<reference evidence="9" key="1">
    <citation type="submission" date="2009-04" db="EMBL/GenBank/DDBJ databases">
        <authorList>
            <person name="Weinstock G."/>
            <person name="Sodergren E."/>
            <person name="Clifton S."/>
            <person name="Fulton L."/>
            <person name="Fulton B."/>
            <person name="Courtney L."/>
            <person name="Fronick C."/>
            <person name="Harrison M."/>
            <person name="Strong C."/>
            <person name="Farmer C."/>
            <person name="Delahaunty K."/>
            <person name="Markovic C."/>
            <person name="Hall O."/>
            <person name="Minx P."/>
            <person name="Tomlinson C."/>
            <person name="Mitreva M."/>
            <person name="Nelson J."/>
            <person name="Hou S."/>
            <person name="Wollam A."/>
            <person name="Pepin K.H."/>
            <person name="Johnson M."/>
            <person name="Bhonagiri V."/>
            <person name="Nash W.E."/>
            <person name="Warren W."/>
            <person name="Chinwalla A."/>
            <person name="Mardis E.R."/>
            <person name="Wilson R.K."/>
        </authorList>
    </citation>
    <scope>NUCLEOTIDE SEQUENCE [LARGE SCALE GENOMIC DNA]</scope>
    <source>
        <strain evidence="9">DSM 14600</strain>
    </source>
</reference>
<evidence type="ECO:0000256" key="2">
    <source>
        <dbReference type="ARBA" id="ARBA00022723"/>
    </source>
</evidence>
<dbReference type="STRING" id="626523.GCWU000342_00690"/>
<evidence type="ECO:0000259" key="7">
    <source>
        <dbReference type="Pfam" id="PF01432"/>
    </source>
</evidence>
<accession>C4G9N6</accession>
<feature type="domain" description="Oligopeptidase F N-terminal" evidence="8">
    <location>
        <begin position="114"/>
        <end position="182"/>
    </location>
</feature>
<evidence type="ECO:0000256" key="5">
    <source>
        <dbReference type="ARBA" id="ARBA00023049"/>
    </source>
</evidence>
<dbReference type="GO" id="GO:0006508">
    <property type="term" value="P:proteolysis"/>
    <property type="evidence" value="ECO:0007669"/>
    <property type="project" value="UniProtKB-KW"/>
</dbReference>
<dbReference type="Gene3D" id="1.20.140.70">
    <property type="entry name" value="Oligopeptidase f, N-terminal domain"/>
    <property type="match status" value="1"/>
</dbReference>
<keyword evidence="3 6" id="KW-0378">Hydrolase</keyword>
<keyword evidence="5 6" id="KW-0482">Metalloprotease</keyword>
<dbReference type="AlphaFoldDB" id="C4G9N6"/>
<evidence type="ECO:0000313" key="9">
    <source>
        <dbReference type="EMBL" id="EEP29333.1"/>
    </source>
</evidence>
<feature type="domain" description="Peptidase M3A/M3B catalytic" evidence="7">
    <location>
        <begin position="203"/>
        <end position="313"/>
    </location>
</feature>
<evidence type="ECO:0000313" key="10">
    <source>
        <dbReference type="Proteomes" id="UP000003494"/>
    </source>
</evidence>
<comment type="cofactor">
    <cofactor evidence="6">
        <name>Zn(2+)</name>
        <dbReference type="ChEBI" id="CHEBI:29105"/>
    </cofactor>
    <text evidence="6">Binds 1 zinc ion.</text>
</comment>
<dbReference type="InterPro" id="IPR001567">
    <property type="entry name" value="Pept_M3A_M3B_dom"/>
</dbReference>
<dbReference type="Gene3D" id="1.10.287.830">
    <property type="entry name" value="putative peptidase helix hairpin domain like"/>
    <property type="match status" value="1"/>
</dbReference>
<evidence type="ECO:0000259" key="8">
    <source>
        <dbReference type="Pfam" id="PF08439"/>
    </source>
</evidence>
<name>C4G9N6_9FIRM</name>
<dbReference type="GO" id="GO:0004222">
    <property type="term" value="F:metalloendopeptidase activity"/>
    <property type="evidence" value="ECO:0007669"/>
    <property type="project" value="InterPro"/>
</dbReference>
<dbReference type="Pfam" id="PF01432">
    <property type="entry name" value="Peptidase_M3"/>
    <property type="match status" value="1"/>
</dbReference>
<organism evidence="9 10">
    <name type="scientific">Shuttleworthella satelles DSM 14600</name>
    <dbReference type="NCBI Taxonomy" id="626523"/>
    <lineage>
        <taxon>Bacteria</taxon>
        <taxon>Bacillati</taxon>
        <taxon>Bacillota</taxon>
        <taxon>Clostridia</taxon>
        <taxon>Lachnospirales</taxon>
        <taxon>Lachnospiraceae</taxon>
        <taxon>Shuttleworthella</taxon>
    </lineage>
</organism>
<keyword evidence="10" id="KW-1185">Reference proteome</keyword>
<keyword evidence="4 6" id="KW-0862">Zinc</keyword>
<dbReference type="EMBL" id="ACIP02000001">
    <property type="protein sequence ID" value="EEP29333.1"/>
    <property type="molecule type" value="Genomic_DNA"/>
</dbReference>
<dbReference type="InterPro" id="IPR042088">
    <property type="entry name" value="OligoPept_F_C"/>
</dbReference>
<evidence type="ECO:0000256" key="4">
    <source>
        <dbReference type="ARBA" id="ARBA00022833"/>
    </source>
</evidence>
<sequence>MSQTLQERRDMNPQYMWDLSSLYASDEDWKKALPTLEPMVEEAAAFQGKLKDAGSIRAFYDKSEKLELLLSDLFEYAMLRKSEDTRAAAGQKMHALIYGKYVRAMARLSFAKAEILSLEEEKLRAIVEDPALADYRQAMEDLLEEKSHTLSADQEELLAQYGEAFGAPANISENLMDADMVFEDAVDAAGKPHQVSGSSYIRLQSSADRLLRKNAFDSLYKGYRQHINTLASTYATAVRTAVTTARVRHYASSRRMAMEANHIPDQVYQNLIEAVRRHMPAMYRYVALRKRLLGLEELHYYDLYAPLVGESAQSYTYEQARRMVLTRSRPWERNTKVSSKGPLPTAGLMSTPIWASGAERFLRGPIIPSPIF</sequence>
<comment type="similarity">
    <text evidence="6">Belongs to the peptidase M3 family.</text>
</comment>
<evidence type="ECO:0000256" key="1">
    <source>
        <dbReference type="ARBA" id="ARBA00022670"/>
    </source>
</evidence>
<protein>
    <submittedName>
        <fullName evidence="9">Oligopeptidase F</fullName>
    </submittedName>
</protein>
<dbReference type="SUPFAM" id="SSF55486">
    <property type="entry name" value="Metalloproteases ('zincins'), catalytic domain"/>
    <property type="match status" value="1"/>
</dbReference>
<dbReference type="RefSeq" id="WP_006905721.1">
    <property type="nucleotide sequence ID" value="NZ_GG665866.1"/>
</dbReference>
<dbReference type="HOGENOM" id="CLU_021290_2_0_9"/>
<gene>
    <name evidence="9" type="ORF">GCWU000342_00690</name>
</gene>
<keyword evidence="2 6" id="KW-0479">Metal-binding</keyword>
<dbReference type="InterPro" id="IPR013647">
    <property type="entry name" value="OligopepF_N_dom"/>
</dbReference>
<comment type="caution">
    <text evidence="9">The sequence shown here is derived from an EMBL/GenBank/DDBJ whole genome shotgun (WGS) entry which is preliminary data.</text>
</comment>
<dbReference type="Proteomes" id="UP000003494">
    <property type="component" value="Unassembled WGS sequence"/>
</dbReference>
<dbReference type="GO" id="GO:0046872">
    <property type="term" value="F:metal ion binding"/>
    <property type="evidence" value="ECO:0007669"/>
    <property type="project" value="UniProtKB-UniRule"/>
</dbReference>
<dbReference type="Gene3D" id="1.10.1370.20">
    <property type="entry name" value="Oligoendopeptidase f, C-terminal domain"/>
    <property type="match status" value="1"/>
</dbReference>
<evidence type="ECO:0000256" key="3">
    <source>
        <dbReference type="ARBA" id="ARBA00022801"/>
    </source>
</evidence>
<proteinExistence type="inferred from homology"/>
<dbReference type="Pfam" id="PF08439">
    <property type="entry name" value="Peptidase_M3_N"/>
    <property type="match status" value="1"/>
</dbReference>
<dbReference type="eggNOG" id="COG1164">
    <property type="taxonomic scope" value="Bacteria"/>
</dbReference>
<keyword evidence="1 6" id="KW-0645">Protease</keyword>
<evidence type="ECO:0000256" key="6">
    <source>
        <dbReference type="RuleBase" id="RU003435"/>
    </source>
</evidence>